<feature type="transmembrane region" description="Helical" evidence="1">
    <location>
        <begin position="90"/>
        <end position="110"/>
    </location>
</feature>
<keyword evidence="1" id="KW-0812">Transmembrane</keyword>
<sequence length="186" mass="20719">MLYQLLRDMLDLLRLRYKAPTEYRYTLIVYIAVLLLLGFVNAASMAPIFGKSSAAVVFAVLLTVLKYLILTRAMGGVLHYYGAPQISWRGFILATEALTAPLLILFYIPALATFGLFWQIWVFWVQVIGLIKLSGRTGWQTLLGYIVYFIATILIGGLLMGAFVGTGLFDLDTISQQAQTILEANP</sequence>
<evidence type="ECO:0008006" key="4">
    <source>
        <dbReference type="Google" id="ProtNLM"/>
    </source>
</evidence>
<evidence type="ECO:0000256" key="1">
    <source>
        <dbReference type="SAM" id="Phobius"/>
    </source>
</evidence>
<organism evidence="2 3">
    <name type="scientific">Neisseria zalophi</name>
    <dbReference type="NCBI Taxonomy" id="640030"/>
    <lineage>
        <taxon>Bacteria</taxon>
        <taxon>Pseudomonadati</taxon>
        <taxon>Pseudomonadota</taxon>
        <taxon>Betaproteobacteria</taxon>
        <taxon>Neisseriales</taxon>
        <taxon>Neisseriaceae</taxon>
        <taxon>Neisseria</taxon>
    </lineage>
</organism>
<dbReference type="KEGG" id="nzl:D0T92_04705"/>
<feature type="transmembrane region" description="Helical" evidence="1">
    <location>
        <begin position="145"/>
        <end position="169"/>
    </location>
</feature>
<dbReference type="EMBL" id="CP031700">
    <property type="protein sequence ID" value="QEY25901.1"/>
    <property type="molecule type" value="Genomic_DNA"/>
</dbReference>
<evidence type="ECO:0000313" key="3">
    <source>
        <dbReference type="Proteomes" id="UP000325713"/>
    </source>
</evidence>
<keyword evidence="1" id="KW-0472">Membrane</keyword>
<name>A0A5J6PT60_9NEIS</name>
<evidence type="ECO:0000313" key="2">
    <source>
        <dbReference type="EMBL" id="QEY25901.1"/>
    </source>
</evidence>
<feature type="transmembrane region" description="Helical" evidence="1">
    <location>
        <begin position="116"/>
        <end position="133"/>
    </location>
</feature>
<dbReference type="OrthoDB" id="8607024at2"/>
<accession>A0A5J6PT60</accession>
<feature type="transmembrane region" description="Helical" evidence="1">
    <location>
        <begin position="48"/>
        <end position="69"/>
    </location>
</feature>
<protein>
    <recommendedName>
        <fullName evidence="4">Yip1 domain-containing protein</fullName>
    </recommendedName>
</protein>
<dbReference type="RefSeq" id="WP_151050678.1">
    <property type="nucleotide sequence ID" value="NZ_CP031700.1"/>
</dbReference>
<gene>
    <name evidence="2" type="ORF">D0T92_04705</name>
</gene>
<keyword evidence="1" id="KW-1133">Transmembrane helix</keyword>
<keyword evidence="3" id="KW-1185">Reference proteome</keyword>
<reference evidence="2 3" key="1">
    <citation type="submission" date="2018-08" db="EMBL/GenBank/DDBJ databases">
        <title>Neisseria zalophi ATCC BAA-2455 complete genome.</title>
        <authorList>
            <person name="Veseli I.A."/>
            <person name="Buttler R."/>
            <person name="Mascarenhas dos Santos A.C."/>
            <person name="Pombert J.-F."/>
        </authorList>
    </citation>
    <scope>NUCLEOTIDE SEQUENCE [LARGE SCALE GENOMIC DNA]</scope>
    <source>
        <strain evidence="2 3">ATCC BAA-2455</strain>
    </source>
</reference>
<proteinExistence type="predicted"/>
<dbReference type="Proteomes" id="UP000325713">
    <property type="component" value="Chromosome"/>
</dbReference>
<dbReference type="AlphaFoldDB" id="A0A5J6PT60"/>
<feature type="transmembrane region" description="Helical" evidence="1">
    <location>
        <begin position="23"/>
        <end position="42"/>
    </location>
</feature>